<evidence type="ECO:0000256" key="13">
    <source>
        <dbReference type="SAM" id="MobiDB-lite"/>
    </source>
</evidence>
<dbReference type="GO" id="GO:0051254">
    <property type="term" value="P:positive regulation of RNA metabolic process"/>
    <property type="evidence" value="ECO:0007669"/>
    <property type="project" value="UniProtKB-ARBA"/>
</dbReference>
<feature type="zinc finger region" description="C3H1-type" evidence="12">
    <location>
        <begin position="204"/>
        <end position="231"/>
    </location>
</feature>
<protein>
    <recommendedName>
        <fullName evidence="19">RING-type domain-containing protein</fullName>
    </recommendedName>
</protein>
<dbReference type="SUPFAM" id="SSF57850">
    <property type="entry name" value="RING/U-box"/>
    <property type="match status" value="1"/>
</dbReference>
<dbReference type="GO" id="GO:0003723">
    <property type="term" value="F:RNA binding"/>
    <property type="evidence" value="ECO:0007669"/>
    <property type="project" value="UniProtKB-UniRule"/>
</dbReference>
<dbReference type="PROSITE" id="PS50089">
    <property type="entry name" value="ZF_RING_2"/>
    <property type="match status" value="1"/>
</dbReference>
<evidence type="ECO:0000313" key="17">
    <source>
        <dbReference type="EMBL" id="OQN95487.1"/>
    </source>
</evidence>
<feature type="domain" description="RING-type" evidence="14">
    <location>
        <begin position="19"/>
        <end position="62"/>
    </location>
</feature>
<evidence type="ECO:0000259" key="16">
    <source>
        <dbReference type="PROSITE" id="PS50103"/>
    </source>
</evidence>
<feature type="compositionally biased region" description="Polar residues" evidence="13">
    <location>
        <begin position="565"/>
        <end position="593"/>
    </location>
</feature>
<dbReference type="PROSITE" id="PS50103">
    <property type="entry name" value="ZF_C3H1"/>
    <property type="match status" value="1"/>
</dbReference>
<feature type="region of interest" description="Disordered" evidence="13">
    <location>
        <begin position="1159"/>
        <end position="1224"/>
    </location>
</feature>
<keyword evidence="3 12" id="KW-0479">Metal-binding</keyword>
<feature type="compositionally biased region" description="Low complexity" evidence="13">
    <location>
        <begin position="255"/>
        <end position="271"/>
    </location>
</feature>
<dbReference type="GO" id="GO:0030015">
    <property type="term" value="C:CCR4-NOT core complex"/>
    <property type="evidence" value="ECO:0007669"/>
    <property type="project" value="UniProtKB-ARBA"/>
</dbReference>
<comment type="subcellular location">
    <subcellularLocation>
        <location evidence="1">Nucleus</location>
    </subcellularLocation>
</comment>
<dbReference type="InterPro" id="IPR034261">
    <property type="entry name" value="CNOT4_RRM"/>
</dbReference>
<dbReference type="GO" id="GO:0010557">
    <property type="term" value="P:positive regulation of macromolecule biosynthetic process"/>
    <property type="evidence" value="ECO:0007669"/>
    <property type="project" value="UniProtKB-ARBA"/>
</dbReference>
<feature type="compositionally biased region" description="Polar residues" evidence="13">
    <location>
        <begin position="1159"/>
        <end position="1193"/>
    </location>
</feature>
<dbReference type="InterPro" id="IPR039515">
    <property type="entry name" value="NOT4_mRING-HC-C4C4"/>
</dbReference>
<dbReference type="PANTHER" id="PTHR12603:SF0">
    <property type="entry name" value="CCR4-NOT TRANSCRIPTION COMPLEX SUBUNIT 4"/>
    <property type="match status" value="1"/>
</dbReference>
<name>A0A1V8S913_9PEZI</name>
<dbReference type="InterPro" id="IPR039780">
    <property type="entry name" value="Mot2"/>
</dbReference>
<evidence type="ECO:0000256" key="1">
    <source>
        <dbReference type="ARBA" id="ARBA00004123"/>
    </source>
</evidence>
<evidence type="ECO:0000256" key="9">
    <source>
        <dbReference type="ARBA" id="ARBA00023163"/>
    </source>
</evidence>
<feature type="region of interest" description="Disordered" evidence="13">
    <location>
        <begin position="676"/>
        <end position="832"/>
    </location>
</feature>
<feature type="region of interest" description="Disordered" evidence="13">
    <location>
        <begin position="548"/>
        <end position="631"/>
    </location>
</feature>
<evidence type="ECO:0008006" key="19">
    <source>
        <dbReference type="Google" id="ProtNLM"/>
    </source>
</evidence>
<reference evidence="18" key="1">
    <citation type="submission" date="2017-03" db="EMBL/GenBank/DDBJ databases">
        <title>Genomes of endolithic fungi from Antarctica.</title>
        <authorList>
            <person name="Coleine C."/>
            <person name="Masonjones S."/>
            <person name="Stajich J.E."/>
        </authorList>
    </citation>
    <scope>NUCLEOTIDE SEQUENCE [LARGE SCALE GENOMIC DNA]</scope>
    <source>
        <strain evidence="18">CCFEE 5527</strain>
    </source>
</reference>
<keyword evidence="18" id="KW-1185">Reference proteome</keyword>
<dbReference type="Pfam" id="PF00076">
    <property type="entry name" value="RRM_1"/>
    <property type="match status" value="1"/>
</dbReference>
<keyword evidence="4 12" id="KW-0863">Zinc-finger</keyword>
<dbReference type="OrthoDB" id="1923159at2759"/>
<dbReference type="CDD" id="cd16618">
    <property type="entry name" value="mRING-HC-C4C4_CNOT4"/>
    <property type="match status" value="1"/>
</dbReference>
<feature type="compositionally biased region" description="Basic residues" evidence="13">
    <location>
        <begin position="702"/>
        <end position="713"/>
    </location>
</feature>
<feature type="region of interest" description="Disordered" evidence="13">
    <location>
        <begin position="1251"/>
        <end position="1335"/>
    </location>
</feature>
<feature type="region of interest" description="Disordered" evidence="13">
    <location>
        <begin position="1082"/>
        <end position="1144"/>
    </location>
</feature>
<dbReference type="SMART" id="SM00360">
    <property type="entry name" value="RRM"/>
    <property type="match status" value="1"/>
</dbReference>
<dbReference type="SUPFAM" id="SSF54928">
    <property type="entry name" value="RNA-binding domain, RBD"/>
    <property type="match status" value="1"/>
</dbReference>
<evidence type="ECO:0000256" key="12">
    <source>
        <dbReference type="PROSITE-ProRule" id="PRU00723"/>
    </source>
</evidence>
<dbReference type="InterPro" id="IPR003954">
    <property type="entry name" value="RRM_euk-type"/>
</dbReference>
<dbReference type="InterPro" id="IPR001841">
    <property type="entry name" value="Znf_RING"/>
</dbReference>
<comment type="caution">
    <text evidence="17">The sequence shown here is derived from an EMBL/GenBank/DDBJ whole genome shotgun (WGS) entry which is preliminary data.</text>
</comment>
<keyword evidence="7" id="KW-0805">Transcription regulation</keyword>
<dbReference type="SMART" id="SM00361">
    <property type="entry name" value="RRM_1"/>
    <property type="match status" value="1"/>
</dbReference>
<feature type="region of interest" description="Disordered" evidence="13">
    <location>
        <begin position="411"/>
        <end position="480"/>
    </location>
</feature>
<keyword evidence="9" id="KW-0804">Transcription</keyword>
<feature type="compositionally biased region" description="Basic and acidic residues" evidence="13">
    <location>
        <begin position="888"/>
        <end position="899"/>
    </location>
</feature>
<feature type="compositionally biased region" description="Gly residues" evidence="13">
    <location>
        <begin position="760"/>
        <end position="770"/>
    </location>
</feature>
<keyword evidence="6 11" id="KW-0694">RNA-binding</keyword>
<dbReference type="Gene3D" id="3.30.70.330">
    <property type="match status" value="1"/>
</dbReference>
<keyword evidence="5 12" id="KW-0862">Zinc</keyword>
<gene>
    <name evidence="17" type="ORF">B0A48_18334</name>
</gene>
<feature type="region of interest" description="Disordered" evidence="13">
    <location>
        <begin position="246"/>
        <end position="320"/>
    </location>
</feature>
<dbReference type="GO" id="GO:0005634">
    <property type="term" value="C:nucleus"/>
    <property type="evidence" value="ECO:0007669"/>
    <property type="project" value="UniProtKB-SubCell"/>
</dbReference>
<dbReference type="STRING" id="1507870.A0A1V8S913"/>
<evidence type="ECO:0000256" key="2">
    <source>
        <dbReference type="ARBA" id="ARBA00022491"/>
    </source>
</evidence>
<evidence type="ECO:0000256" key="8">
    <source>
        <dbReference type="ARBA" id="ARBA00023054"/>
    </source>
</evidence>
<evidence type="ECO:0000259" key="15">
    <source>
        <dbReference type="PROSITE" id="PS50102"/>
    </source>
</evidence>
<feature type="domain" description="RRM" evidence="15">
    <location>
        <begin position="124"/>
        <end position="207"/>
    </location>
</feature>
<dbReference type="FunFam" id="3.30.70.330:FF:000257">
    <property type="entry name" value="CCR4-NOT core complex subunit Not4"/>
    <property type="match status" value="1"/>
</dbReference>
<feature type="region of interest" description="Disordered" evidence="13">
    <location>
        <begin position="872"/>
        <end position="914"/>
    </location>
</feature>
<evidence type="ECO:0000313" key="18">
    <source>
        <dbReference type="Proteomes" id="UP000192596"/>
    </source>
</evidence>
<dbReference type="InterPro" id="IPR013083">
    <property type="entry name" value="Znf_RING/FYVE/PHD"/>
</dbReference>
<sequence length="1589" mass="168981">MSKGLQDTFIVDDDEEETCPLCVEEFDLTDKGFKPCPCGYQICQFCYNNVKNNMNGLCPACRRPYNDADIQYKLITPEETAAHKSRQAQKLKKTQQLLQKERQRAEADSLSRKHLAGLRVVQKNLVYVTGLSPNVDEDELLQTLRGKEYFGQYGRIIKIVVSKARDKHDSVGVYVTYELKDDAASCIAAVDGSPNGERILRAQFGTTKYCSAYLRGDTCTNRSCMFLHEPGEANESYSRADLSALNAGSTQHGGSSRAPPQSQQPVSAAQPMVRQPSDQPTSPVMSERPGLPSTASWASKPVQTQVSRAESRVPSGSIGSPAPFVAAPVAITQEPVPTAPQSAPSVAAQSASPTELPLSTQVAQVTKPSRIIPINEYMKSFSSQDLRMAFSTVKIDAADLDIIMSYPALFEPDGGAKRRARRLREEEQRRQEAEAQTQALEDAEDVPPEMSGSLQLGGEPEEPLGASLVRSSTQASGQEGALDRRFQFGAESDPSPNVDDQDLTNQHDLLLRQTLKSPNLPTSFGRNNFQQQAQLPGHARNASRFDFANDHAGPAANKALPGQKAGSNATAGNAFEQQTGQPQGSQFFTNNVQGPPPGLKTTGTPPVSGGMTFGQGHGFTTGGTQYGAGGRNVNDEMMRELMRGRNASITSASDAAKREYTNLPFNYNSPPGVSGFSQAGYQTPAPYPSMSPFGGDGEKQRGSKKKTKKHRHGTPSSSSGGHGMVDGHSDPHLLLSRGQYGGVTSPLSGAGPYGSHQPTGYGGGHGGGGVAHDTNFPPLGGHHATPVRTASISSLAQLQDPGSRRSTPTVPPGFEAEVSRQGTPALPPGLGAKPLTALPDLEGLGSRPSSRASLKRVISGAVVPITPLRPGTPASRAVGSRAVSRAASPDRKVEGKGEIALDTPTKKPKPATVKPTARAVESVLLQNDGIASVKEVSKENVKPSTAPQKILPTESLQAVAGAQQVNEYPPLTASVAPMPSKQSSSAPTSKSSAAIEQAAKAPLEPMQSTMTSKVESSKVIIPPTQSTKPSDAQASYASTAPTTAGTTESSTADASAKRKHPGKLDIAAAVEKQKALAASATVTATPTASTPSLQSKSVAQTPSVADDPNVSAPPSAVKPLPRTLRVVQTPKTETPTVATPPPVLPPLVEAVVKRLPSRQPSVASMNFPGTPSSEQVSMSDNISMTSTSMSRANSPPPSKVGAAPIRAKTKAQQRKERKERAQVIDDEIARVAQEKSDAAADEPVIEAIVSRKKKEPKAKEVKAVVKPKSGASKVETKTADTTPTASRPVSPAPKAIAKLPEPPAPAVQKPSTPVKASPPPSLTRELSPPPTPTLSPLQIIADLHTRNPEIHTALENFFRSSTAASLKATQHIILKDLADPSSWTAPDFNIKLTREEVDELLAESIPAIRYGGEDGRIWDRGLVTPTGAHLRALSQDLERRFLELETDLRHCPDMLKWRPTKPQDQVRLPAFDLEALRAEFEISEGRGVSVMEQMVQDGSAMKKGAFLVDEAARYINEFVMPPATPPPQQQQQGKQGQAKAGAQGGDSAVTSQSVEFTERALVEARRAADEKEGALRRVIRRNKKMLGLA</sequence>
<dbReference type="PANTHER" id="PTHR12603">
    <property type="entry name" value="CCR4-NOT TRANSCRIPTION COMPLEX RELATED"/>
    <property type="match status" value="1"/>
</dbReference>
<feature type="compositionally biased region" description="Low complexity" evidence="13">
    <location>
        <begin position="874"/>
        <end position="887"/>
    </location>
</feature>
<feature type="compositionally biased region" description="Basic and acidic residues" evidence="13">
    <location>
        <begin position="423"/>
        <end position="433"/>
    </location>
</feature>
<feature type="compositionally biased region" description="Low complexity" evidence="13">
    <location>
        <begin position="1082"/>
        <end position="1093"/>
    </location>
</feature>
<dbReference type="InterPro" id="IPR012677">
    <property type="entry name" value="Nucleotide-bd_a/b_plait_sf"/>
</dbReference>
<feature type="compositionally biased region" description="Polar residues" evidence="13">
    <location>
        <begin position="293"/>
        <end position="308"/>
    </location>
</feature>
<evidence type="ECO:0000259" key="14">
    <source>
        <dbReference type="PROSITE" id="PS50089"/>
    </source>
</evidence>
<dbReference type="Proteomes" id="UP000192596">
    <property type="component" value="Unassembled WGS sequence"/>
</dbReference>
<feature type="compositionally biased region" description="Pro residues" evidence="13">
    <location>
        <begin position="1316"/>
        <end position="1333"/>
    </location>
</feature>
<dbReference type="PROSITE" id="PS50102">
    <property type="entry name" value="RRM"/>
    <property type="match status" value="1"/>
</dbReference>
<evidence type="ECO:0000256" key="6">
    <source>
        <dbReference type="ARBA" id="ARBA00022884"/>
    </source>
</evidence>
<dbReference type="GO" id="GO:0016567">
    <property type="term" value="P:protein ubiquitination"/>
    <property type="evidence" value="ECO:0007669"/>
    <property type="project" value="TreeGrafter"/>
</dbReference>
<evidence type="ECO:0000256" key="5">
    <source>
        <dbReference type="ARBA" id="ARBA00022833"/>
    </source>
</evidence>
<keyword evidence="10" id="KW-0539">Nucleus</keyword>
<evidence type="ECO:0000256" key="7">
    <source>
        <dbReference type="ARBA" id="ARBA00023015"/>
    </source>
</evidence>
<evidence type="ECO:0000256" key="3">
    <source>
        <dbReference type="ARBA" id="ARBA00022723"/>
    </source>
</evidence>
<feature type="compositionally biased region" description="Low complexity" evidence="13">
    <location>
        <begin position="599"/>
        <end position="610"/>
    </location>
</feature>
<feature type="compositionally biased region" description="Low complexity" evidence="13">
    <location>
        <begin position="979"/>
        <end position="994"/>
    </location>
</feature>
<evidence type="ECO:0000256" key="4">
    <source>
        <dbReference type="ARBA" id="ARBA00022771"/>
    </source>
</evidence>
<dbReference type="InterPro" id="IPR000504">
    <property type="entry name" value="RRM_dom"/>
</dbReference>
<dbReference type="GO" id="GO:0061630">
    <property type="term" value="F:ubiquitin protein ligase activity"/>
    <property type="evidence" value="ECO:0007669"/>
    <property type="project" value="UniProtKB-ARBA"/>
</dbReference>
<feature type="compositionally biased region" description="Polar residues" evidence="13">
    <location>
        <begin position="1094"/>
        <end position="1103"/>
    </location>
</feature>
<feature type="compositionally biased region" description="Basic and acidic residues" evidence="13">
    <location>
        <begin position="1213"/>
        <end position="1224"/>
    </location>
</feature>
<feature type="compositionally biased region" description="Polar residues" evidence="13">
    <location>
        <begin position="1023"/>
        <end position="1053"/>
    </location>
</feature>
<feature type="region of interest" description="Disordered" evidence="13">
    <location>
        <begin position="972"/>
        <end position="1059"/>
    </location>
</feature>
<dbReference type="CDD" id="cd12438">
    <property type="entry name" value="RRM_CNOT4"/>
    <property type="match status" value="1"/>
</dbReference>
<feature type="compositionally biased region" description="Polar residues" evidence="13">
    <location>
        <begin position="788"/>
        <end position="797"/>
    </location>
</feature>
<feature type="domain" description="C3H1-type" evidence="16">
    <location>
        <begin position="204"/>
        <end position="231"/>
    </location>
</feature>
<keyword evidence="8" id="KW-0175">Coiled coil</keyword>
<evidence type="ECO:0000256" key="10">
    <source>
        <dbReference type="ARBA" id="ARBA00023242"/>
    </source>
</evidence>
<feature type="region of interest" description="Disordered" evidence="13">
    <location>
        <begin position="1519"/>
        <end position="1553"/>
    </location>
</feature>
<proteinExistence type="predicted"/>
<dbReference type="InParanoid" id="A0A1V8S913"/>
<dbReference type="InterPro" id="IPR035979">
    <property type="entry name" value="RBD_domain_sf"/>
</dbReference>
<organism evidence="17 18">
    <name type="scientific">Cryoendolithus antarcticus</name>
    <dbReference type="NCBI Taxonomy" id="1507870"/>
    <lineage>
        <taxon>Eukaryota</taxon>
        <taxon>Fungi</taxon>
        <taxon>Dikarya</taxon>
        <taxon>Ascomycota</taxon>
        <taxon>Pezizomycotina</taxon>
        <taxon>Dothideomycetes</taxon>
        <taxon>Dothideomycetidae</taxon>
        <taxon>Cladosporiales</taxon>
        <taxon>Cladosporiaceae</taxon>
        <taxon>Cryoendolithus</taxon>
    </lineage>
</organism>
<dbReference type="GO" id="GO:0000956">
    <property type="term" value="P:nuclear-transcribed mRNA catabolic process"/>
    <property type="evidence" value="ECO:0007669"/>
    <property type="project" value="UniProtKB-ARBA"/>
</dbReference>
<evidence type="ECO:0000256" key="11">
    <source>
        <dbReference type="PROSITE-ProRule" id="PRU00176"/>
    </source>
</evidence>
<keyword evidence="2" id="KW-0678">Repressor</keyword>
<feature type="compositionally biased region" description="Low complexity" evidence="13">
    <location>
        <begin position="1529"/>
        <end position="1541"/>
    </location>
</feature>
<dbReference type="InterPro" id="IPR000571">
    <property type="entry name" value="Znf_CCCH"/>
</dbReference>
<dbReference type="FunFam" id="3.30.40.10:FF:000006">
    <property type="entry name" value="CCR4-NOT transcription complex subunit 4"/>
    <property type="match status" value="1"/>
</dbReference>
<dbReference type="Gene3D" id="3.30.40.10">
    <property type="entry name" value="Zinc/RING finger domain, C3HC4 (zinc finger)"/>
    <property type="match status" value="1"/>
</dbReference>
<feature type="compositionally biased region" description="Low complexity" evidence="13">
    <location>
        <begin position="822"/>
        <end position="832"/>
    </location>
</feature>
<dbReference type="GO" id="GO:0008270">
    <property type="term" value="F:zinc ion binding"/>
    <property type="evidence" value="ECO:0007669"/>
    <property type="project" value="UniProtKB-KW"/>
</dbReference>
<dbReference type="EMBL" id="NAJO01000093">
    <property type="protein sequence ID" value="OQN95487.1"/>
    <property type="molecule type" value="Genomic_DNA"/>
</dbReference>
<accession>A0A1V8S913</accession>
<feature type="compositionally biased region" description="Gly residues" evidence="13">
    <location>
        <begin position="611"/>
        <end position="630"/>
    </location>
</feature>
<dbReference type="Pfam" id="PF14570">
    <property type="entry name" value="zf-RING_4"/>
    <property type="match status" value="1"/>
</dbReference>